<reference evidence="1" key="2">
    <citation type="journal article" date="2022" name="New Phytol.">
        <title>Evolutionary transition to the ectomycorrhizal habit in the genomes of a hyperdiverse lineage of mushroom-forming fungi.</title>
        <authorList>
            <person name="Looney B."/>
            <person name="Miyauchi S."/>
            <person name="Morin E."/>
            <person name="Drula E."/>
            <person name="Courty P.E."/>
            <person name="Kohler A."/>
            <person name="Kuo A."/>
            <person name="LaButti K."/>
            <person name="Pangilinan J."/>
            <person name="Lipzen A."/>
            <person name="Riley R."/>
            <person name="Andreopoulos W."/>
            <person name="He G."/>
            <person name="Johnson J."/>
            <person name="Nolan M."/>
            <person name="Tritt A."/>
            <person name="Barry K.W."/>
            <person name="Grigoriev I.V."/>
            <person name="Nagy L.G."/>
            <person name="Hibbett D."/>
            <person name="Henrissat B."/>
            <person name="Matheny P.B."/>
            <person name="Labbe J."/>
            <person name="Martin F.M."/>
        </authorList>
    </citation>
    <scope>NUCLEOTIDE SEQUENCE</scope>
    <source>
        <strain evidence="1">EC-137</strain>
    </source>
</reference>
<evidence type="ECO:0000313" key="2">
    <source>
        <dbReference type="Proteomes" id="UP000814128"/>
    </source>
</evidence>
<protein>
    <submittedName>
        <fullName evidence="1">Acetyl-CoA synthetase-like protein</fullName>
    </submittedName>
</protein>
<dbReference type="EMBL" id="MU273665">
    <property type="protein sequence ID" value="KAI0029620.1"/>
    <property type="molecule type" value="Genomic_DNA"/>
</dbReference>
<dbReference type="Proteomes" id="UP000814128">
    <property type="component" value="Unassembled WGS sequence"/>
</dbReference>
<reference evidence="1" key="1">
    <citation type="submission" date="2021-02" db="EMBL/GenBank/DDBJ databases">
        <authorList>
            <consortium name="DOE Joint Genome Institute"/>
            <person name="Ahrendt S."/>
            <person name="Looney B.P."/>
            <person name="Miyauchi S."/>
            <person name="Morin E."/>
            <person name="Drula E."/>
            <person name="Courty P.E."/>
            <person name="Chicoki N."/>
            <person name="Fauchery L."/>
            <person name="Kohler A."/>
            <person name="Kuo A."/>
            <person name="Labutti K."/>
            <person name="Pangilinan J."/>
            <person name="Lipzen A."/>
            <person name="Riley R."/>
            <person name="Andreopoulos W."/>
            <person name="He G."/>
            <person name="Johnson J."/>
            <person name="Barry K.W."/>
            <person name="Grigoriev I.V."/>
            <person name="Nagy L."/>
            <person name="Hibbett D."/>
            <person name="Henrissat B."/>
            <person name="Matheny P.B."/>
            <person name="Labbe J."/>
            <person name="Martin F."/>
        </authorList>
    </citation>
    <scope>NUCLEOTIDE SEQUENCE</scope>
    <source>
        <strain evidence="1">EC-137</strain>
    </source>
</reference>
<gene>
    <name evidence="1" type="ORF">K488DRAFT_80070</name>
</gene>
<organism evidence="1 2">
    <name type="scientific">Vararia minispora EC-137</name>
    <dbReference type="NCBI Taxonomy" id="1314806"/>
    <lineage>
        <taxon>Eukaryota</taxon>
        <taxon>Fungi</taxon>
        <taxon>Dikarya</taxon>
        <taxon>Basidiomycota</taxon>
        <taxon>Agaricomycotina</taxon>
        <taxon>Agaricomycetes</taxon>
        <taxon>Russulales</taxon>
        <taxon>Lachnocladiaceae</taxon>
        <taxon>Vararia</taxon>
    </lineage>
</organism>
<evidence type="ECO:0000313" key="1">
    <source>
        <dbReference type="EMBL" id="KAI0029620.1"/>
    </source>
</evidence>
<proteinExistence type="predicted"/>
<comment type="caution">
    <text evidence="1">The sequence shown here is derived from an EMBL/GenBank/DDBJ whole genome shotgun (WGS) entry which is preliminary data.</text>
</comment>
<keyword evidence="2" id="KW-1185">Reference proteome</keyword>
<name>A0ACB8QDH4_9AGAM</name>
<accession>A0ACB8QDH4</accession>
<sequence length="562" mass="62167">MRFGSAFRPTQESLPPPGANLVLQVPPGLPVNIHPLNPLEFLLRGATVYPDQLAIAHPDVKHPVFYSYSVWAQRVQNFAYALIENGVRPGDRVAVIAPNSYGVIGARAIIVSVNIRLTKKEVDYILEHSGAKLVLVDHEFVHLTKDVRARVIVCEDTGRPEDPYEQFLSSGRRFSRERGWLGLEMDADETKPNCLNYTSGTTGRPKGVLTTLRGTYLAAVANAYEARMGPDSTYLWVLPMFHAGGWTYPWASTFAFATQLIIRTVNFPTIWKHFLHSGVTHYCGAPTVQIGIVNDNNARKLSKPIKAIIAGAAPTAHTLGALEKLGILPFHVYGLTETYGPFVRNYPQSAWSSLSIEERAKFFARQGHAFATSAPVRVVVPGGSGPLVDVPKDGKTVGEIAMRGNILMEGYYNDPEATARAFEGGYFHTGDLAVWYPDGSISIQDRSKDLIISGGENASTLAIELELSSHPDVMEVSVVGRPHPKWGERPMAWVILHQTAADRWNGRRVEFENELIKYARQRLPGFATPEWVVVVEELPKTSTGKIVKTVLRQRAREIKAKL</sequence>